<evidence type="ECO:0000313" key="4">
    <source>
        <dbReference type="Proteomes" id="UP000283530"/>
    </source>
</evidence>
<dbReference type="OrthoDB" id="684652at2759"/>
<dbReference type="Proteomes" id="UP000283530">
    <property type="component" value="Unassembled WGS sequence"/>
</dbReference>
<protein>
    <submittedName>
        <fullName evidence="3">LOB domain-containing protein 24-like protein</fullName>
    </submittedName>
</protein>
<evidence type="ECO:0000256" key="1">
    <source>
        <dbReference type="ARBA" id="ARBA00005474"/>
    </source>
</evidence>
<dbReference type="PROSITE" id="PS50891">
    <property type="entry name" value="LOB"/>
    <property type="match status" value="1"/>
</dbReference>
<dbReference type="InterPro" id="IPR004883">
    <property type="entry name" value="LOB"/>
</dbReference>
<reference evidence="3 4" key="1">
    <citation type="journal article" date="2019" name="Nat. Plants">
        <title>Stout camphor tree genome fills gaps in understanding of flowering plant genome evolution.</title>
        <authorList>
            <person name="Chaw S.M."/>
            <person name="Liu Y.C."/>
            <person name="Wu Y.W."/>
            <person name="Wang H.Y."/>
            <person name="Lin C.I."/>
            <person name="Wu C.S."/>
            <person name="Ke H.M."/>
            <person name="Chang L.Y."/>
            <person name="Hsu C.Y."/>
            <person name="Yang H.T."/>
            <person name="Sudianto E."/>
            <person name="Hsu M.H."/>
            <person name="Wu K.P."/>
            <person name="Wang L.N."/>
            <person name="Leebens-Mack J.H."/>
            <person name="Tsai I.J."/>
        </authorList>
    </citation>
    <scope>NUCLEOTIDE SEQUENCE [LARGE SCALE GENOMIC DNA]</scope>
    <source>
        <strain evidence="4">cv. Chaw 1501</strain>
        <tissue evidence="3">Young leaves</tissue>
    </source>
</reference>
<comment type="caution">
    <text evidence="3">The sequence shown here is derived from an EMBL/GenBank/DDBJ whole genome shotgun (WGS) entry which is preliminary data.</text>
</comment>
<evidence type="ECO:0000259" key="2">
    <source>
        <dbReference type="PROSITE" id="PS50891"/>
    </source>
</evidence>
<organism evidence="3 4">
    <name type="scientific">Cinnamomum micranthum f. kanehirae</name>
    <dbReference type="NCBI Taxonomy" id="337451"/>
    <lineage>
        <taxon>Eukaryota</taxon>
        <taxon>Viridiplantae</taxon>
        <taxon>Streptophyta</taxon>
        <taxon>Embryophyta</taxon>
        <taxon>Tracheophyta</taxon>
        <taxon>Spermatophyta</taxon>
        <taxon>Magnoliopsida</taxon>
        <taxon>Magnoliidae</taxon>
        <taxon>Laurales</taxon>
        <taxon>Lauraceae</taxon>
        <taxon>Cinnamomum</taxon>
    </lineage>
</organism>
<accession>A0A443NJ26</accession>
<dbReference type="Pfam" id="PF03195">
    <property type="entry name" value="LOB"/>
    <property type="match status" value="1"/>
</dbReference>
<dbReference type="AlphaFoldDB" id="A0A443NJ26"/>
<name>A0A443NJ26_9MAGN</name>
<dbReference type="PANTHER" id="PTHR31301:SF153">
    <property type="entry name" value="LOB DOMAIN-CONTAINING PROTEIN 26"/>
    <property type="match status" value="1"/>
</dbReference>
<evidence type="ECO:0000313" key="3">
    <source>
        <dbReference type="EMBL" id="RWR78519.1"/>
    </source>
</evidence>
<keyword evidence="4" id="KW-1185">Reference proteome</keyword>
<dbReference type="PANTHER" id="PTHR31301">
    <property type="entry name" value="LOB DOMAIN-CONTAINING PROTEIN 4-RELATED"/>
    <property type="match status" value="1"/>
</dbReference>
<feature type="domain" description="LOB" evidence="2">
    <location>
        <begin position="5"/>
        <end position="106"/>
    </location>
</feature>
<sequence length="166" mass="18719">MSNHSRCAACRFLRRRCPEDCIFSPYFPSTDPQRFACVHKIYGASNVSKMLQQIPVHLRAHAADSIFFEAHARIQDPIYGCVGIISRLQHEIYANQRELANTQAAIAFNNAQQAQAQGTQIQQLQHVDEAPGFIGSCHMDQPSLDHHYHVPGFLSEKTQKSLSRSD</sequence>
<dbReference type="EMBL" id="QPKB01000003">
    <property type="protein sequence ID" value="RWR78519.1"/>
    <property type="molecule type" value="Genomic_DNA"/>
</dbReference>
<comment type="similarity">
    <text evidence="1">Belongs to the LOB domain-containing protein family.</text>
</comment>
<proteinExistence type="inferred from homology"/>
<gene>
    <name evidence="3" type="ORF">CKAN_00705700</name>
</gene>